<organism evidence="2 3">
    <name type="scientific">Veronia pacifica</name>
    <dbReference type="NCBI Taxonomy" id="1080227"/>
    <lineage>
        <taxon>Bacteria</taxon>
        <taxon>Pseudomonadati</taxon>
        <taxon>Pseudomonadota</taxon>
        <taxon>Gammaproteobacteria</taxon>
        <taxon>Vibrionales</taxon>
        <taxon>Vibrionaceae</taxon>
        <taxon>Veronia</taxon>
    </lineage>
</organism>
<evidence type="ECO:0000313" key="2">
    <source>
        <dbReference type="EMBL" id="ODA36226.1"/>
    </source>
</evidence>
<evidence type="ECO:0000313" key="3">
    <source>
        <dbReference type="Proteomes" id="UP000094936"/>
    </source>
</evidence>
<feature type="region of interest" description="Disordered" evidence="1">
    <location>
        <begin position="242"/>
        <end position="261"/>
    </location>
</feature>
<evidence type="ECO:0000256" key="1">
    <source>
        <dbReference type="SAM" id="MobiDB-lite"/>
    </source>
</evidence>
<dbReference type="EMBL" id="LYBM01000001">
    <property type="protein sequence ID" value="ODA36226.1"/>
    <property type="molecule type" value="Genomic_DNA"/>
</dbReference>
<accession>A0A1C3ESN4</accession>
<dbReference type="OrthoDB" id="5915786at2"/>
<dbReference type="RefSeq" id="WP_068898324.1">
    <property type="nucleotide sequence ID" value="NZ_LYBM01000001.1"/>
</dbReference>
<proteinExistence type="predicted"/>
<dbReference type="PROSITE" id="PS51257">
    <property type="entry name" value="PROKAR_LIPOPROTEIN"/>
    <property type="match status" value="1"/>
</dbReference>
<keyword evidence="3" id="KW-1185">Reference proteome</keyword>
<name>A0A1C3ESN4_9GAMM</name>
<reference evidence="2 3" key="1">
    <citation type="submission" date="2016-05" db="EMBL/GenBank/DDBJ databases">
        <title>Genomic Taxonomy of the Vibrionaceae.</title>
        <authorList>
            <person name="Gomez-Gil B."/>
            <person name="Enciso-Ibarra J."/>
        </authorList>
    </citation>
    <scope>NUCLEOTIDE SEQUENCE [LARGE SCALE GENOMIC DNA]</scope>
    <source>
        <strain evidence="2 3">CAIM 1920</strain>
    </source>
</reference>
<gene>
    <name evidence="2" type="ORF">A8L45_01075</name>
</gene>
<dbReference type="AlphaFoldDB" id="A0A1C3ESN4"/>
<comment type="caution">
    <text evidence="2">The sequence shown here is derived from an EMBL/GenBank/DDBJ whole genome shotgun (WGS) entry which is preliminary data.</text>
</comment>
<protein>
    <submittedName>
        <fullName evidence="2">Uncharacterized protein</fullName>
    </submittedName>
</protein>
<dbReference type="Proteomes" id="UP000094936">
    <property type="component" value="Unassembled WGS sequence"/>
</dbReference>
<sequence>MHKSYVLWALISLTACGGSESPVSDIPKKSIVQLNPNYRVELGDSTFYPSLTEQTSQVYVPVNQSASFWLRGLSDDIIASHTWSLKKQSDSGSTTDVGVTKLGGKQYEFLPSSPGQYVLESCVDKRNYNPTLPDGFFHCLYINIHAVNPEQIDVVTDKNTAIDIPASKFIDDDGMRFIDVEQPKRGVLLVDKARQTLTYRPFKDFDYLMDDMPAEVQNINVTLTNGTQTVIKTLRLTVSGTASSPACHEGNSRRIEPGAWGDEPTIIEPDECIEMDASNYSPSGRWDTIRSFNDITLFEALLGIDADSQIIRFKYPFYGHFWLSWCEGPNQCESDLWQVKTNLERSSIIEAPKLERMAPEVAEVGTVFAASANVSDGNDSELFYHWTITDISTNSVVLGNMITDSAQLDIALPSKTSDLKISVKAQGASRIVDDYYGNDSISFPERQYLHVRGDRDDAPEVVVKLNGKTYKGSDHKGEIVYFLDAEPGDSLSFDGLNQYLVLLRPLIMLRITLMFVAHHPQKLCEMAPLITP</sequence>